<evidence type="ECO:0000313" key="8">
    <source>
        <dbReference type="EMBL" id="CAE2269303.1"/>
    </source>
</evidence>
<evidence type="ECO:0000256" key="1">
    <source>
        <dbReference type="ARBA" id="ARBA00004245"/>
    </source>
</evidence>
<keyword evidence="4 6" id="KW-0206">Cytoskeleton</keyword>
<dbReference type="GO" id="GO:0005885">
    <property type="term" value="C:Arp2/3 protein complex"/>
    <property type="evidence" value="ECO:0007669"/>
    <property type="project" value="InterPro"/>
</dbReference>
<name>A0A6U5XLG3_GUITH</name>
<reference evidence="8" key="1">
    <citation type="submission" date="2021-01" db="EMBL/GenBank/DDBJ databases">
        <authorList>
            <person name="Corre E."/>
            <person name="Pelletier E."/>
            <person name="Niang G."/>
            <person name="Scheremetjew M."/>
            <person name="Finn R."/>
            <person name="Kale V."/>
            <person name="Holt S."/>
            <person name="Cochrane G."/>
            <person name="Meng A."/>
            <person name="Brown T."/>
            <person name="Cohen L."/>
        </authorList>
    </citation>
    <scope>NUCLEOTIDE SEQUENCE</scope>
    <source>
        <strain evidence="8">CCMP 2712</strain>
    </source>
</reference>
<dbReference type="EMBL" id="HBKN01008462">
    <property type="protein sequence ID" value="CAE2269301.1"/>
    <property type="molecule type" value="Transcribed_RNA"/>
</dbReference>
<dbReference type="PANTHER" id="PTHR12644">
    <property type="entry name" value="ARP2/3 COMPLEX 16 KD SUBUNIT P16-ARC"/>
    <property type="match status" value="1"/>
</dbReference>
<dbReference type="InterPro" id="IPR006789">
    <property type="entry name" value="ARPC5"/>
</dbReference>
<accession>A0A6U5XLG3</accession>
<organism evidence="8">
    <name type="scientific">Guillardia theta</name>
    <name type="common">Cryptophyte</name>
    <name type="synonym">Cryptomonas phi</name>
    <dbReference type="NCBI Taxonomy" id="55529"/>
    <lineage>
        <taxon>Eukaryota</taxon>
        <taxon>Cryptophyceae</taxon>
        <taxon>Pyrenomonadales</taxon>
        <taxon>Geminigeraceae</taxon>
        <taxon>Guillardia</taxon>
    </lineage>
</organism>
<evidence type="ECO:0000256" key="4">
    <source>
        <dbReference type="ARBA" id="ARBA00023212"/>
    </source>
</evidence>
<comment type="subcellular location">
    <subcellularLocation>
        <location evidence="1">Cytoplasm</location>
        <location evidence="1">Cytoskeleton</location>
    </subcellularLocation>
</comment>
<gene>
    <name evidence="7" type="ORF">GTHE00462_LOCUS6631</name>
    <name evidence="8" type="ORF">GTHE00462_LOCUS6632</name>
</gene>
<comment type="function">
    <text evidence="5">Functions as a component of the Arp2/3 complex which is involved in regulation of actin polymerization and together with an activating nucleation-promoting factor (NPF) mediates the formation of branched actin networks.</text>
</comment>
<evidence type="ECO:0000256" key="5">
    <source>
        <dbReference type="ARBA" id="ARBA00060329"/>
    </source>
</evidence>
<evidence type="ECO:0000256" key="6">
    <source>
        <dbReference type="RuleBase" id="RU004301"/>
    </source>
</evidence>
<dbReference type="GO" id="GO:0034314">
    <property type="term" value="P:Arp2/3 complex-mediated actin nucleation"/>
    <property type="evidence" value="ECO:0007669"/>
    <property type="project" value="InterPro"/>
</dbReference>
<evidence type="ECO:0000256" key="2">
    <source>
        <dbReference type="ARBA" id="ARBA00006084"/>
    </source>
</evidence>
<proteinExistence type="inferred from homology"/>
<comment type="similarity">
    <text evidence="2 6">Belongs to the ARPC5 family.</text>
</comment>
<dbReference type="OMA" id="GMGCIMR"/>
<dbReference type="EMBL" id="HBKN01008463">
    <property type="protein sequence ID" value="CAE2269303.1"/>
    <property type="molecule type" value="Transcribed_RNA"/>
</dbReference>
<dbReference type="InterPro" id="IPR036743">
    <property type="entry name" value="ARPC5_sf"/>
</dbReference>
<protein>
    <recommendedName>
        <fullName evidence="6">Actin-related protein 2/3 complex subunit 5</fullName>
    </recommendedName>
</protein>
<evidence type="ECO:0000256" key="3">
    <source>
        <dbReference type="ARBA" id="ARBA00022490"/>
    </source>
</evidence>
<dbReference type="AlphaFoldDB" id="A0A6U5XLG3"/>
<comment type="function">
    <text evidence="6">Functions as component of the Arp2/3 complex which is involved in regulation of actin polymerization and together with an activating nucleation-promoting factor (NPF) mediates the formation of branched actin networks. Arp2/3 complex plays a critical role in the control of cell morphogenesis via the modulation of cell polarity development.</text>
</comment>
<keyword evidence="3" id="KW-0963">Cytoplasm</keyword>
<dbReference type="Pfam" id="PF04699">
    <property type="entry name" value="P16-Arc"/>
    <property type="match status" value="1"/>
</dbReference>
<dbReference type="FunFam" id="1.25.40.190:FF:000003">
    <property type="entry name" value="Actin-related protein 2/3 complex subunit 5"/>
    <property type="match status" value="1"/>
</dbReference>
<dbReference type="SUPFAM" id="SSF69103">
    <property type="entry name" value="Arp2/3 complex 16 kDa subunit ARPC5"/>
    <property type="match status" value="1"/>
</dbReference>
<sequence>MPSEDEQHRVAIQAREKQVLQLLSRPSAALKAALTDPPYSAKSPDVRKSSMKVVVKAIQGVQEKEIAGVIDELSGEEQDVLMKYLYRGLEEVEACNSLLKWHAILTEKAGVGCIMRVLADRNKL</sequence>
<evidence type="ECO:0000313" key="7">
    <source>
        <dbReference type="EMBL" id="CAE2269301.1"/>
    </source>
</evidence>
<dbReference type="Gene3D" id="1.25.40.190">
    <property type="entry name" value="Actin-related protein 2/3 complex subunit 5"/>
    <property type="match status" value="1"/>
</dbReference>
<dbReference type="GO" id="GO:0030833">
    <property type="term" value="P:regulation of actin filament polymerization"/>
    <property type="evidence" value="ECO:0007669"/>
    <property type="project" value="InterPro"/>
</dbReference>